<feature type="domain" description="SipL SPOCS" evidence="2">
    <location>
        <begin position="39"/>
        <end position="117"/>
    </location>
</feature>
<dbReference type="InterPro" id="IPR018392">
    <property type="entry name" value="LysM"/>
</dbReference>
<dbReference type="AlphaFoldDB" id="E9SH59"/>
<dbReference type="STRING" id="246199.CUS_7587"/>
<protein>
    <submittedName>
        <fullName evidence="3">Conserved domain protein</fullName>
    </submittedName>
</protein>
<dbReference type="RefSeq" id="WP_002852960.1">
    <property type="nucleotide sequence ID" value="NZ_ADKM02000130.1"/>
</dbReference>
<accession>E9SH59</accession>
<dbReference type="InterPro" id="IPR024300">
    <property type="entry name" value="SipL_SPOCS_dom"/>
</dbReference>
<evidence type="ECO:0000259" key="1">
    <source>
        <dbReference type="Pfam" id="PF01476"/>
    </source>
</evidence>
<gene>
    <name evidence="3" type="ORF">CUS_7587</name>
</gene>
<evidence type="ECO:0000313" key="4">
    <source>
        <dbReference type="Proteomes" id="UP000004259"/>
    </source>
</evidence>
<reference evidence="3 4" key="1">
    <citation type="submission" date="2011-02" db="EMBL/GenBank/DDBJ databases">
        <authorList>
            <person name="Nelson K.E."/>
            <person name="Sutton G."/>
            <person name="Torralba M."/>
            <person name="Durkin S."/>
            <person name="Harkins D."/>
            <person name="Montgomery R."/>
            <person name="Ziemer C."/>
            <person name="Klaassens E."/>
            <person name="Ocuiv P."/>
            <person name="Morrison M."/>
        </authorList>
    </citation>
    <scope>NUCLEOTIDE SEQUENCE [LARGE SCALE GENOMIC DNA]</scope>
    <source>
        <strain evidence="3 4">8</strain>
    </source>
</reference>
<sequence length="511" mass="54833">MSNELKLTADTVCVTEKLLDTTEELPLERDFVLPDYFPDVFRILRCTVEPRLDSQTVTADKLTFELTAVIRVLYLTEGSRRINCAEQDVELSRTVELSADCPAPEVTIDLAARGVSCRAKGSRRIAVRGTVCAALKVCCTREKTVLTGGSGCGIQLRKQTVTCPVKRLTASKRITVIQQTSLPEDKPAVGTVLRTGCVISRSECRTVAGKLAVKGEAELEVLYACIDKTGEDCVQTLKFTLPFSQIIDMEGVDDSYRVSAEVTPTGCSLMAGSGEEKTAEWELTLNVFCAAEKTGTSVYVTDAFSTEYECFPDDTAEIPAGQADSTTLSANAECTLTAPDGTVGLVCDCSAECGRPTIRKEDGKYLLTGSVTCAVMGEGSEGGIFCTEGQCAYEAELPAADSSVLTEANAAVTGCSYYLGEGGSIRVRTDVRICCKTVSGGKVKLVSSVKMDEEKPACRDNSCAIRLCRCVGGEDIWDIAKRTRTSVEAILEDNELDSDTTPVGMIVIRNS</sequence>
<dbReference type="Pfam" id="PF12673">
    <property type="entry name" value="SipL"/>
    <property type="match status" value="2"/>
</dbReference>
<dbReference type="Pfam" id="PF01476">
    <property type="entry name" value="LysM"/>
    <property type="match status" value="1"/>
</dbReference>
<evidence type="ECO:0000259" key="2">
    <source>
        <dbReference type="Pfam" id="PF12673"/>
    </source>
</evidence>
<dbReference type="eggNOG" id="COG1388">
    <property type="taxonomic scope" value="Bacteria"/>
</dbReference>
<organism evidence="3 4">
    <name type="scientific">Ruminococcus albus 8</name>
    <dbReference type="NCBI Taxonomy" id="246199"/>
    <lineage>
        <taxon>Bacteria</taxon>
        <taxon>Bacillati</taxon>
        <taxon>Bacillota</taxon>
        <taxon>Clostridia</taxon>
        <taxon>Eubacteriales</taxon>
        <taxon>Oscillospiraceae</taxon>
        <taxon>Ruminococcus</taxon>
    </lineage>
</organism>
<feature type="domain" description="SipL SPOCS" evidence="2">
    <location>
        <begin position="189"/>
        <end position="265"/>
    </location>
</feature>
<dbReference type="EMBL" id="ADKM02000130">
    <property type="protein sequence ID" value="EGC01425.1"/>
    <property type="molecule type" value="Genomic_DNA"/>
</dbReference>
<proteinExistence type="predicted"/>
<dbReference type="OrthoDB" id="9779340at2"/>
<dbReference type="Proteomes" id="UP000004259">
    <property type="component" value="Unassembled WGS sequence"/>
</dbReference>
<evidence type="ECO:0000313" key="3">
    <source>
        <dbReference type="EMBL" id="EGC01425.1"/>
    </source>
</evidence>
<keyword evidence="4" id="KW-1185">Reference proteome</keyword>
<feature type="domain" description="LysM" evidence="1">
    <location>
        <begin position="473"/>
        <end position="506"/>
    </location>
</feature>
<name>E9SH59_RUMAL</name>
<comment type="caution">
    <text evidence="3">The sequence shown here is derived from an EMBL/GenBank/DDBJ whole genome shotgun (WGS) entry which is preliminary data.</text>
</comment>